<accession>A0A7R8MJS7</accession>
<sequence length="147" mass="16234">MKPLEVGCLAIMLRGDNCGKVVTCLARITPPAVVNLQLAGTYHHGVQFEVSDTDSDGKVWAVSGDITARGTFPGNSVENRLIEIYAENLKCNGMYPSKWLMRIDDDSDVNGESNPYVQKLQDDATKKKPLVPLIFSKFGPHPFFKHP</sequence>
<keyword evidence="2" id="KW-1185">Reference proteome</keyword>
<dbReference type="Proteomes" id="UP000596247">
    <property type="component" value="Chromosome"/>
</dbReference>
<reference evidence="1 2" key="1">
    <citation type="submission" date="2020-09" db="EMBL/GenBank/DDBJ databases">
        <authorList>
            <person name="Jameson E."/>
        </authorList>
    </citation>
    <scope>NUCLEOTIDE SEQUENCE [LARGE SCALE GENOMIC DNA]</scope>
</reference>
<gene>
    <name evidence="1" type="ORF">LLCLJKAH_00242</name>
</gene>
<protein>
    <submittedName>
        <fullName evidence="1">Uncharacterized protein</fullName>
    </submittedName>
</protein>
<organism evidence="1 2">
    <name type="scientific">Klebsiella phage vB_KvM-Eowyn</name>
    <dbReference type="NCBI Taxonomy" id="2762819"/>
    <lineage>
        <taxon>Viruses</taxon>
        <taxon>Duplodnaviria</taxon>
        <taxon>Heunggongvirae</taxon>
        <taxon>Uroviricota</taxon>
        <taxon>Caudoviricetes</taxon>
        <taxon>Chimalliviridae</taxon>
        <taxon>Eowynvirus</taxon>
        <taxon>Eowynvirus eowyn</taxon>
    </lineage>
</organism>
<dbReference type="EMBL" id="LR881104">
    <property type="protein sequence ID" value="CAD5236231.1"/>
    <property type="molecule type" value="Genomic_DNA"/>
</dbReference>
<name>A0A7R8MJS7_9CAUD</name>
<proteinExistence type="predicted"/>
<evidence type="ECO:0000313" key="1">
    <source>
        <dbReference type="EMBL" id="CAD5236231.1"/>
    </source>
</evidence>
<evidence type="ECO:0000313" key="2">
    <source>
        <dbReference type="Proteomes" id="UP000596247"/>
    </source>
</evidence>